<proteinExistence type="predicted"/>
<reference evidence="1 2" key="1">
    <citation type="journal article" date="2020" name="Mol. Biol. Evol.">
        <title>Distinct Expression and Methylation Patterns for Genes with Different Fates following a Single Whole-Genome Duplication in Flowering Plants.</title>
        <authorList>
            <person name="Shi T."/>
            <person name="Rahmani R.S."/>
            <person name="Gugger P.F."/>
            <person name="Wang M."/>
            <person name="Li H."/>
            <person name="Zhang Y."/>
            <person name="Li Z."/>
            <person name="Wang Q."/>
            <person name="Van de Peer Y."/>
            <person name="Marchal K."/>
            <person name="Chen J."/>
        </authorList>
    </citation>
    <scope>NUCLEOTIDE SEQUENCE [LARGE SCALE GENOMIC DNA]</scope>
    <source>
        <tissue evidence="1">Leaf</tissue>
    </source>
</reference>
<dbReference type="Proteomes" id="UP000607653">
    <property type="component" value="Unassembled WGS sequence"/>
</dbReference>
<organism evidence="1 2">
    <name type="scientific">Nelumbo nucifera</name>
    <name type="common">Sacred lotus</name>
    <dbReference type="NCBI Taxonomy" id="4432"/>
    <lineage>
        <taxon>Eukaryota</taxon>
        <taxon>Viridiplantae</taxon>
        <taxon>Streptophyta</taxon>
        <taxon>Embryophyta</taxon>
        <taxon>Tracheophyta</taxon>
        <taxon>Spermatophyta</taxon>
        <taxon>Magnoliopsida</taxon>
        <taxon>Proteales</taxon>
        <taxon>Nelumbonaceae</taxon>
        <taxon>Nelumbo</taxon>
    </lineage>
</organism>
<comment type="caution">
    <text evidence="1">The sequence shown here is derived from an EMBL/GenBank/DDBJ whole genome shotgun (WGS) entry which is preliminary data.</text>
</comment>
<protein>
    <submittedName>
        <fullName evidence="1">Uncharacterized protein</fullName>
    </submittedName>
</protein>
<name>A0A822XY45_NELNU</name>
<keyword evidence="2" id="KW-1185">Reference proteome</keyword>
<evidence type="ECO:0000313" key="2">
    <source>
        <dbReference type="Proteomes" id="UP000607653"/>
    </source>
</evidence>
<dbReference type="AlphaFoldDB" id="A0A822XY45"/>
<gene>
    <name evidence="1" type="ORF">HUJ06_025594</name>
</gene>
<evidence type="ECO:0000313" key="1">
    <source>
        <dbReference type="EMBL" id="DAD24131.1"/>
    </source>
</evidence>
<dbReference type="EMBL" id="DUZY01000001">
    <property type="protein sequence ID" value="DAD24131.1"/>
    <property type="molecule type" value="Genomic_DNA"/>
</dbReference>
<sequence>MCIEFSWKYYCYAGKNIFPISLVDVRPLLPGNFTGGVHITIKKASEKREKKNLMVEFRNLIAVSSYDSVPPYFHGWGH</sequence>
<accession>A0A822XY45</accession>